<accession>A0A6P4Z898</accession>
<evidence type="ECO:0000313" key="10">
    <source>
        <dbReference type="Proteomes" id="UP000515135"/>
    </source>
</evidence>
<dbReference type="PANTHER" id="PTHR15350:SF5">
    <property type="entry name" value="COP9 SIGNALOSOME COMPLEX SUBUNIT 7"/>
    <property type="match status" value="1"/>
</dbReference>
<keyword evidence="5" id="KW-0736">Signalosome</keyword>
<organism evidence="10 11">
    <name type="scientific">Branchiostoma belcheri</name>
    <name type="common">Amphioxus</name>
    <dbReference type="NCBI Taxonomy" id="7741"/>
    <lineage>
        <taxon>Eukaryota</taxon>
        <taxon>Metazoa</taxon>
        <taxon>Chordata</taxon>
        <taxon>Cephalochordata</taxon>
        <taxon>Leptocardii</taxon>
        <taxon>Amphioxiformes</taxon>
        <taxon>Branchiostomatidae</taxon>
        <taxon>Branchiostoma</taxon>
    </lineage>
</organism>
<sequence length="274" mass="30299">MAQGTSTAPQVHASTQNALEPFLILAKGAKGSAAVALIQQVTEAPAVYVFGDLLELPNIQELSEGTNSKWWNLLNLFAYGTYADYKANTDNFPELSAAQVKKLKHLTVVSLAAKCKCIPYSTLLQELDMKNLRELEDLIIETVYADIIGGKLDQKNQQLEVDYAIGRDIRPEAIEEIVNTLQEWCNGCEQVLAGIETQISRANGYKEQQVKNKQQIEAEVANLKKTIKASQDVDQHMQADSQEPTHAPQEKPARKSSKVKGLRGSGGKFWQKSN</sequence>
<evidence type="ECO:0000256" key="8">
    <source>
        <dbReference type="SAM" id="MobiDB-lite"/>
    </source>
</evidence>
<comment type="subcellular location">
    <subcellularLocation>
        <location evidence="2">Cytoplasm</location>
    </subcellularLocation>
    <subcellularLocation>
        <location evidence="1">Nucleus</location>
    </subcellularLocation>
</comment>
<dbReference type="KEGG" id="bbel:109479992"/>
<evidence type="ECO:0000259" key="9">
    <source>
        <dbReference type="PROSITE" id="PS50250"/>
    </source>
</evidence>
<reference evidence="11" key="1">
    <citation type="submission" date="2025-08" db="UniProtKB">
        <authorList>
            <consortium name="RefSeq"/>
        </authorList>
    </citation>
    <scope>IDENTIFICATION</scope>
    <source>
        <tissue evidence="11">Gonad</tissue>
    </source>
</reference>
<evidence type="ECO:0000256" key="3">
    <source>
        <dbReference type="ARBA" id="ARBA00008482"/>
    </source>
</evidence>
<evidence type="ECO:0000256" key="2">
    <source>
        <dbReference type="ARBA" id="ARBA00004496"/>
    </source>
</evidence>
<dbReference type="AlphaFoldDB" id="A0A6P4Z898"/>
<dbReference type="GO" id="GO:0010387">
    <property type="term" value="P:COP9 signalosome assembly"/>
    <property type="evidence" value="ECO:0007669"/>
    <property type="project" value="InterPro"/>
</dbReference>
<dbReference type="PANTHER" id="PTHR15350">
    <property type="entry name" value="COP9 SIGNALOSOME COMPLEX SUBUNIT 7/DENDRITIC CELL PROTEIN GA17"/>
    <property type="match status" value="1"/>
</dbReference>
<dbReference type="GeneID" id="109479992"/>
<comment type="similarity">
    <text evidence="3">Belongs to the CSN7/EIF3M family. CSN7 subfamily.</text>
</comment>
<proteinExistence type="inferred from homology"/>
<dbReference type="InterPro" id="IPR045237">
    <property type="entry name" value="COPS7/eIF3m"/>
</dbReference>
<dbReference type="Proteomes" id="UP000515135">
    <property type="component" value="Unplaced"/>
</dbReference>
<evidence type="ECO:0000256" key="1">
    <source>
        <dbReference type="ARBA" id="ARBA00004123"/>
    </source>
</evidence>
<dbReference type="InterPro" id="IPR041481">
    <property type="entry name" value="CSN7_helixI"/>
</dbReference>
<dbReference type="Pfam" id="PF18392">
    <property type="entry name" value="CSN7a_helixI"/>
    <property type="match status" value="1"/>
</dbReference>
<protein>
    <submittedName>
        <fullName evidence="11">COP9 signalosome complex subunit 7b-like</fullName>
    </submittedName>
</protein>
<comment type="function">
    <text evidence="7">Component of the COP9 signalosome complex (CSN), a complex involved in various cellular and developmental processes. The CSN complex is an essential regulator of the ubiquitin (Ubl) conjugation pathway by mediating the deneddylation of the cullin subunits of SCF-type E3 ligase complexes, leading to decrease the Ubl ligase activity of SCF-type complexes such as SCF, CSA or DDB2. The complex is also involved in phosphorylation of p53/TP53, JUN, I-kappa-B-alpha/NFKBIA, ITPK1 and IRF8/ICSBP, possibly via its association with CK2 and PKD kinases. CSN-dependent phosphorylation of TP53 and JUN promotes and protects degradation by the Ubl system, respectively.</text>
</comment>
<evidence type="ECO:0000256" key="5">
    <source>
        <dbReference type="ARBA" id="ARBA00022790"/>
    </source>
</evidence>
<dbReference type="Pfam" id="PF01399">
    <property type="entry name" value="PCI"/>
    <property type="match status" value="1"/>
</dbReference>
<dbReference type="PROSITE" id="PS50250">
    <property type="entry name" value="PCI"/>
    <property type="match status" value="1"/>
</dbReference>
<dbReference type="OrthoDB" id="10265275at2759"/>
<dbReference type="GO" id="GO:0008180">
    <property type="term" value="C:COP9 signalosome"/>
    <property type="evidence" value="ECO:0007669"/>
    <property type="project" value="UniProtKB-KW"/>
</dbReference>
<evidence type="ECO:0000256" key="7">
    <source>
        <dbReference type="ARBA" id="ARBA00025037"/>
    </source>
</evidence>
<evidence type="ECO:0000256" key="4">
    <source>
        <dbReference type="ARBA" id="ARBA00022490"/>
    </source>
</evidence>
<feature type="region of interest" description="Disordered" evidence="8">
    <location>
        <begin position="228"/>
        <end position="274"/>
    </location>
</feature>
<name>A0A6P4Z898_BRABE</name>
<evidence type="ECO:0000313" key="11">
    <source>
        <dbReference type="RefSeq" id="XP_019637645.1"/>
    </source>
</evidence>
<dbReference type="Pfam" id="PF22061">
    <property type="entry name" value="CSN7_HB_subdom"/>
    <property type="match status" value="1"/>
</dbReference>
<evidence type="ECO:0000256" key="6">
    <source>
        <dbReference type="ARBA" id="ARBA00023242"/>
    </source>
</evidence>
<dbReference type="InterPro" id="IPR000717">
    <property type="entry name" value="PCI_dom"/>
</dbReference>
<keyword evidence="6" id="KW-0539">Nucleus</keyword>
<keyword evidence="10" id="KW-1185">Reference proteome</keyword>
<dbReference type="SMART" id="SM00088">
    <property type="entry name" value="PINT"/>
    <property type="match status" value="1"/>
</dbReference>
<dbReference type="RefSeq" id="XP_019637645.1">
    <property type="nucleotide sequence ID" value="XM_019782086.1"/>
</dbReference>
<gene>
    <name evidence="11" type="primary">LOC109479992</name>
</gene>
<dbReference type="GO" id="GO:0005737">
    <property type="term" value="C:cytoplasm"/>
    <property type="evidence" value="ECO:0007669"/>
    <property type="project" value="UniProtKB-SubCell"/>
</dbReference>
<feature type="domain" description="PCI" evidence="9">
    <location>
        <begin position="1"/>
        <end position="166"/>
    </location>
</feature>
<keyword evidence="4" id="KW-0963">Cytoplasm</keyword>